<dbReference type="GO" id="GO:0016491">
    <property type="term" value="F:oxidoreductase activity"/>
    <property type="evidence" value="ECO:0007669"/>
    <property type="project" value="UniProtKB-KW"/>
</dbReference>
<dbReference type="InterPro" id="IPR051267">
    <property type="entry name" value="STEAP_metalloreductase"/>
</dbReference>
<proteinExistence type="predicted"/>
<dbReference type="InterPro" id="IPR028939">
    <property type="entry name" value="P5C_Rdtase_cat_N"/>
</dbReference>
<feature type="domain" description="Pyrroline-5-carboxylate reductase catalytic N-terminal" evidence="2">
    <location>
        <begin position="3"/>
        <end position="92"/>
    </location>
</feature>
<dbReference type="Pfam" id="PF03807">
    <property type="entry name" value="F420_oxidored"/>
    <property type="match status" value="1"/>
</dbReference>
<keyword evidence="1" id="KW-0560">Oxidoreductase</keyword>
<dbReference type="AlphaFoldDB" id="A0A402A184"/>
<dbReference type="OrthoDB" id="9786864at2"/>
<protein>
    <submittedName>
        <fullName evidence="3">NADP oxidoreductase</fullName>
    </submittedName>
</protein>
<accession>A0A402A184</accession>
<organism evidence="3 4">
    <name type="scientific">Tengunoibacter tsumagoiensis</name>
    <dbReference type="NCBI Taxonomy" id="2014871"/>
    <lineage>
        <taxon>Bacteria</taxon>
        <taxon>Bacillati</taxon>
        <taxon>Chloroflexota</taxon>
        <taxon>Ktedonobacteria</taxon>
        <taxon>Ktedonobacterales</taxon>
        <taxon>Dictyobacteraceae</taxon>
        <taxon>Tengunoibacter</taxon>
    </lineage>
</organism>
<reference evidence="4" key="1">
    <citation type="submission" date="2018-12" db="EMBL/GenBank/DDBJ databases">
        <title>Tengunoibacter tsumagoiensis gen. nov., sp. nov., Dictyobacter kobayashii sp. nov., D. alpinus sp. nov., and D. joshuensis sp. nov. and description of Dictyobacteraceae fam. nov. within the order Ktedonobacterales isolated from Tengu-no-mugimeshi.</title>
        <authorList>
            <person name="Wang C.M."/>
            <person name="Zheng Y."/>
            <person name="Sakai Y."/>
            <person name="Toyoda A."/>
            <person name="Minakuchi Y."/>
            <person name="Abe K."/>
            <person name="Yokota A."/>
            <person name="Yabe S."/>
        </authorList>
    </citation>
    <scope>NUCLEOTIDE SEQUENCE [LARGE SCALE GENOMIC DNA]</scope>
    <source>
        <strain evidence="4">Uno3</strain>
    </source>
</reference>
<dbReference type="SUPFAM" id="SSF51735">
    <property type="entry name" value="NAD(P)-binding Rossmann-fold domains"/>
    <property type="match status" value="1"/>
</dbReference>
<dbReference type="InterPro" id="IPR036291">
    <property type="entry name" value="NAD(P)-bd_dom_sf"/>
</dbReference>
<dbReference type="Gene3D" id="3.40.50.720">
    <property type="entry name" value="NAD(P)-binding Rossmann-like Domain"/>
    <property type="match status" value="1"/>
</dbReference>
<name>A0A402A184_9CHLR</name>
<comment type="caution">
    <text evidence="3">The sequence shown here is derived from an EMBL/GenBank/DDBJ whole genome shotgun (WGS) entry which is preliminary data.</text>
</comment>
<dbReference type="PANTHER" id="PTHR14239:SF10">
    <property type="entry name" value="REDUCTASE"/>
    <property type="match status" value="1"/>
</dbReference>
<dbReference type="Proteomes" id="UP000287352">
    <property type="component" value="Unassembled WGS sequence"/>
</dbReference>
<evidence type="ECO:0000256" key="1">
    <source>
        <dbReference type="ARBA" id="ARBA00023002"/>
    </source>
</evidence>
<evidence type="ECO:0000313" key="3">
    <source>
        <dbReference type="EMBL" id="GCE12893.1"/>
    </source>
</evidence>
<keyword evidence="4" id="KW-1185">Reference proteome</keyword>
<evidence type="ECO:0000313" key="4">
    <source>
        <dbReference type="Proteomes" id="UP000287352"/>
    </source>
</evidence>
<dbReference type="EMBL" id="BIFR01000001">
    <property type="protein sequence ID" value="GCE12893.1"/>
    <property type="molecule type" value="Genomic_DNA"/>
</dbReference>
<gene>
    <name evidence="3" type="ORF">KTT_27520</name>
</gene>
<evidence type="ECO:0000259" key="2">
    <source>
        <dbReference type="Pfam" id="PF03807"/>
    </source>
</evidence>
<dbReference type="PANTHER" id="PTHR14239">
    <property type="entry name" value="DUDULIN-RELATED"/>
    <property type="match status" value="1"/>
</dbReference>
<sequence>MNIGILGSGNIGHNAARLFARAGHLIAISNSRGPQSLVNFVHELGHNAQALSAEEVVQFGDVILLAIPWVKRDELPDAQLFTNKIVIDAMNPYSAIFQLIDLSPSTSSEEVARQLPQAHIVKAFNTMYFETLRTGGRTTPQNRLVIFLAGDNAQAKAIVSQLIEEIGFAPLDTGSLHEGGLLQQPGSPIYNIPLTVEEARKRLAQLP</sequence>
<dbReference type="RefSeq" id="WP_126580475.1">
    <property type="nucleotide sequence ID" value="NZ_BIFR01000001.1"/>
</dbReference>